<accession>A0A8S3E765</accession>
<name>A0A8S3E765_9BILA</name>
<sequence>QRNKELSYTLRLCHLLATNADGTQAATFGFELSEDPDYEYPVILRVE</sequence>
<dbReference type="EMBL" id="CAJOBJ010326281">
    <property type="protein sequence ID" value="CAF5175673.1"/>
    <property type="molecule type" value="Genomic_DNA"/>
</dbReference>
<protein>
    <submittedName>
        <fullName evidence="1">Uncharacterized protein</fullName>
    </submittedName>
</protein>
<dbReference type="EMBL" id="CAJOBH010229060">
    <property type="protein sequence ID" value="CAF5064032.1"/>
    <property type="molecule type" value="Genomic_DNA"/>
</dbReference>
<gene>
    <name evidence="1" type="ORF">BYL167_LOCUS59679</name>
    <name evidence="2" type="ORF">GIL414_LOCUS67599</name>
</gene>
<proteinExistence type="predicted"/>
<comment type="caution">
    <text evidence="1">The sequence shown here is derived from an EMBL/GenBank/DDBJ whole genome shotgun (WGS) entry which is preliminary data.</text>
</comment>
<evidence type="ECO:0000313" key="3">
    <source>
        <dbReference type="Proteomes" id="UP000681967"/>
    </source>
</evidence>
<feature type="non-terminal residue" evidence="1">
    <location>
        <position position="47"/>
    </location>
</feature>
<dbReference type="AlphaFoldDB" id="A0A8S3E765"/>
<reference evidence="1" key="1">
    <citation type="submission" date="2021-02" db="EMBL/GenBank/DDBJ databases">
        <authorList>
            <person name="Nowell W R."/>
        </authorList>
    </citation>
    <scope>NUCLEOTIDE SEQUENCE</scope>
</reference>
<organism evidence="1 3">
    <name type="scientific">Rotaria magnacalcarata</name>
    <dbReference type="NCBI Taxonomy" id="392030"/>
    <lineage>
        <taxon>Eukaryota</taxon>
        <taxon>Metazoa</taxon>
        <taxon>Spiralia</taxon>
        <taxon>Gnathifera</taxon>
        <taxon>Rotifera</taxon>
        <taxon>Eurotatoria</taxon>
        <taxon>Bdelloidea</taxon>
        <taxon>Philodinida</taxon>
        <taxon>Philodinidae</taxon>
        <taxon>Rotaria</taxon>
    </lineage>
</organism>
<dbReference type="Proteomes" id="UP000681720">
    <property type="component" value="Unassembled WGS sequence"/>
</dbReference>
<evidence type="ECO:0000313" key="1">
    <source>
        <dbReference type="EMBL" id="CAF5064032.1"/>
    </source>
</evidence>
<feature type="non-terminal residue" evidence="1">
    <location>
        <position position="1"/>
    </location>
</feature>
<dbReference type="Proteomes" id="UP000681967">
    <property type="component" value="Unassembled WGS sequence"/>
</dbReference>
<evidence type="ECO:0000313" key="2">
    <source>
        <dbReference type="EMBL" id="CAF5175673.1"/>
    </source>
</evidence>